<dbReference type="EMBL" id="JADCTT010000001">
    <property type="protein sequence ID" value="KAF9759738.1"/>
    <property type="molecule type" value="Genomic_DNA"/>
</dbReference>
<evidence type="ECO:0000256" key="2">
    <source>
        <dbReference type="ARBA" id="ARBA00023242"/>
    </source>
</evidence>
<organism evidence="4 5">
    <name type="scientific">Bionectria ochroleuca</name>
    <name type="common">Gliocladium roseum</name>
    <dbReference type="NCBI Taxonomy" id="29856"/>
    <lineage>
        <taxon>Eukaryota</taxon>
        <taxon>Fungi</taxon>
        <taxon>Dikarya</taxon>
        <taxon>Ascomycota</taxon>
        <taxon>Pezizomycotina</taxon>
        <taxon>Sordariomycetes</taxon>
        <taxon>Hypocreomycetidae</taxon>
        <taxon>Hypocreales</taxon>
        <taxon>Bionectriaceae</taxon>
        <taxon>Clonostachys</taxon>
    </lineage>
</organism>
<dbReference type="InterPro" id="IPR011990">
    <property type="entry name" value="TPR-like_helical_dom_sf"/>
</dbReference>
<evidence type="ECO:0000313" key="5">
    <source>
        <dbReference type="Proteomes" id="UP000616885"/>
    </source>
</evidence>
<protein>
    <recommendedName>
        <fullName evidence="3">CHAT domain-containing protein</fullName>
    </recommendedName>
</protein>
<dbReference type="PANTHER" id="PTHR37534">
    <property type="entry name" value="TRANSCRIPTIONAL ACTIVATOR PROTEIN UGA3"/>
    <property type="match status" value="1"/>
</dbReference>
<dbReference type="Gene3D" id="1.25.40.10">
    <property type="entry name" value="Tetratricopeptide repeat domain"/>
    <property type="match status" value="1"/>
</dbReference>
<evidence type="ECO:0000313" key="4">
    <source>
        <dbReference type="EMBL" id="KAF9759738.1"/>
    </source>
</evidence>
<dbReference type="InterPro" id="IPR021858">
    <property type="entry name" value="Fun_TF"/>
</dbReference>
<name>A0A8H7NPY5_BIOOC</name>
<dbReference type="Pfam" id="PF12770">
    <property type="entry name" value="CHAT"/>
    <property type="match status" value="1"/>
</dbReference>
<dbReference type="GO" id="GO:0000976">
    <property type="term" value="F:transcription cis-regulatory region binding"/>
    <property type="evidence" value="ECO:0007669"/>
    <property type="project" value="TreeGrafter"/>
</dbReference>
<dbReference type="Pfam" id="PF11951">
    <property type="entry name" value="Fungal_trans_2"/>
    <property type="match status" value="1"/>
</dbReference>
<evidence type="ECO:0000259" key="3">
    <source>
        <dbReference type="Pfam" id="PF12770"/>
    </source>
</evidence>
<dbReference type="GO" id="GO:0003700">
    <property type="term" value="F:DNA-binding transcription factor activity"/>
    <property type="evidence" value="ECO:0007669"/>
    <property type="project" value="TreeGrafter"/>
</dbReference>
<evidence type="ECO:0000256" key="1">
    <source>
        <dbReference type="ARBA" id="ARBA00004123"/>
    </source>
</evidence>
<feature type="domain" description="CHAT" evidence="3">
    <location>
        <begin position="1446"/>
        <end position="1677"/>
    </location>
</feature>
<sequence length="1677" mass="188197">MVPQRPNMLLPKNAAIFTAKVRHSEHYGRRAETQDGMTRISVTINCYIPYPRNMGTPLGERQAALQNRLQCKVMVPYEWTGRCGGMWKRKLGHNLASIYAAFLGKAARCGGQSTKWSSGVFQPTNLKCLTCFGGSLAALGTAFGFHVLIPVREALFQKQKKEFYSHEPRFTWEVDSNTGVEKLGNAKGIGDEHPSMRKLKGKKQNSHFEILDVTEDVIRDYDSSSPPLLDDEFNFGDDDDGVVAVGCYGDRGSTDYSHTQKADETSLMDEDANISSSVENTLLGGYPGWVDTSSPSSLRQTESAVANLIYLSQGGSRTDPRCNEQSNFASSSFGLWPIDMSEYSDLQLDEDGIFLPGTAYHELHSTLRSHLIQEVKSNDPTRPPSPLPALEELDTISEEVDDIIDDLSTAEHTLISRDRILNKEEEVLLWRNWFDEIAPWLDKFDNDQHFKHVIPTMAPSNSFLQYSVLALSARQIELKETTLPHDRSLLLYQQAIHLLLPHLPSRTTAVIASCVILCVLEMVSCSPKAWRRHLDGCACLLSAVGISGFSNGVEGALFWCFARMDVCGGLISSVKTLIPISQWAPGSGVDTDVEIFKTKRKDFHHWANFAVYLVALVLDFLRTTALDSEGRLESWMKLWGYIAEWHDLRPAALHSIVTLPSSEKSPFPTVLFSNPAAISGNQLYHTASLLMLQNRPAGLRLSSLGTSSRSVATGVAARCSTKARSILWHARQVCGISISNDHHGAWTNALQPIWIAGRCMSHPAEHKAILELLDKIERESGWSTRWRADDLREFWGIWENNNLCEFIKRITRHVRKGKGKAIKELINLHDESFIRSGSELYREESLRLRKKLRYMDTDFVAVFRIDQLVKNYPDRSSERQSIEDIEKCIQICRAACQLVPQDDPDYPDWLYWLSFYISERFESTGEISHAQEAVQEVRHALSITDQGHADYPKYLEHISHVLSRLYHEANDTNSLDEAIQFNEQVISIISEGHWLRQDALFDRSLLLSHRYRSKGTVADLNESISLGEQTLREASNDDATVPYVLLSMAEILHTKYGRTNSSLDLEKAIEFAKKANEELRSDDPDKKICFKLLSKLLLSQSRLSGSYESAEQAVKYAEQAVEHFEGNAIDECRYAFCYVTAMLEKYNMQIHDRMKDKSPVDEIDEIIEIGLIATAILPDGHPTKSPLWLALGGLYDCKLARVADVDRLHGGQAFQEACALSSQSYVRCLTTPRAKPMERIQAVMGLLNTGLAIDSRVTAGMLGILLIEEFQGENFSLEDKQYWASEVLGLATDTAAAMMTYERVRTQKYPEVSHLEMGWLALATLSRGRDQICHGLELAITSGAEPHAIQITEEDIHRGEGIIDDVVNDILGLAELDYFLSVHPRSDILEAARSDPIVVLNLSVKSYEGCDIFIITQSHLKVFNLEEVDKDEIRDWALSGDKIWSQQYLTWLWDTIINPIMDALGFTQPPDNDDWPHVTWIPTGVMSKFPFHASGRYECGGHDTVMDRVVSSYGTTVQTLVASRLQGPVVSTPVETLLVAMSNTPGHSTLPHAANEVCEIEKIIKCTSVNAAQVRGNKEDIKSRLSNYNIFHFAGHGYTDYVDPSKSHLCLEDRSSPLSVAELFDLNLAQGAHFLAYLSACGTGRVREEKFLDESIHLISAFQVLGFRHVIGTLWEV</sequence>
<comment type="caution">
    <text evidence="4">The sequence shown here is derived from an EMBL/GenBank/DDBJ whole genome shotgun (WGS) entry which is preliminary data.</text>
</comment>
<dbReference type="CDD" id="cd12148">
    <property type="entry name" value="fungal_TF_MHR"/>
    <property type="match status" value="1"/>
</dbReference>
<accession>A0A8H7NPY5</accession>
<dbReference type="PANTHER" id="PTHR37534:SF4">
    <property type="entry name" value="ZN(II)2CYS6 TRANSCRIPTION FACTOR (EUROFUNG)"/>
    <property type="match status" value="1"/>
</dbReference>
<dbReference type="InterPro" id="IPR024983">
    <property type="entry name" value="CHAT_dom"/>
</dbReference>
<comment type="subcellular location">
    <subcellularLocation>
        <location evidence="1">Nucleus</location>
    </subcellularLocation>
</comment>
<proteinExistence type="predicted"/>
<dbReference type="GO" id="GO:0005634">
    <property type="term" value="C:nucleus"/>
    <property type="evidence" value="ECO:0007669"/>
    <property type="project" value="UniProtKB-SubCell"/>
</dbReference>
<reference evidence="4" key="1">
    <citation type="submission" date="2020-10" db="EMBL/GenBank/DDBJ databases">
        <title>High-Quality Genome Resource of Clonostachys rosea strain S41 by Oxford Nanopore Long-Read Sequencing.</title>
        <authorList>
            <person name="Wang H."/>
        </authorList>
    </citation>
    <scope>NUCLEOTIDE SEQUENCE</scope>
    <source>
        <strain evidence="4">S41</strain>
    </source>
</reference>
<dbReference type="Proteomes" id="UP000616885">
    <property type="component" value="Unassembled WGS sequence"/>
</dbReference>
<gene>
    <name evidence="4" type="ORF">IM811_001432</name>
</gene>
<dbReference type="GO" id="GO:0045944">
    <property type="term" value="P:positive regulation of transcription by RNA polymerase II"/>
    <property type="evidence" value="ECO:0007669"/>
    <property type="project" value="TreeGrafter"/>
</dbReference>
<keyword evidence="2" id="KW-0539">Nucleus</keyword>